<evidence type="ECO:0000313" key="2">
    <source>
        <dbReference type="Proteomes" id="UP001164250"/>
    </source>
</evidence>
<evidence type="ECO:0000313" key="1">
    <source>
        <dbReference type="EMBL" id="KAJ0099584.1"/>
    </source>
</evidence>
<protein>
    <submittedName>
        <fullName evidence="1">Uncharacterized protein</fullName>
    </submittedName>
</protein>
<sequence>MDMFKMIWFLTIFVSTVSVEVAGRPAVTGSEEDEELEKQLKLLNKPASKTVKTEHGDVIDCVDIYKQPSLDHPALKNHTIQMEPSAFPEELRGQGTPLSSSNLMEVKPRRLTCPRGTVPIPRIQKEDLIRIRSLPKTTEANTYNPSDNDIHVTHVDRDDQTGCYNTLCPGFIQVGSVPLNQVLNQPTHGDLQSTLDLLVFKDNAQRIAWGGFAYSPGNEAALEMGSGQFKSNDQENTCFAGGLQIIDEFNLYRDPIKFKIDAYSDKPACYGVDYRGNTTGEIRI</sequence>
<gene>
    <name evidence="1" type="ORF">Patl1_22167</name>
</gene>
<reference evidence="2" key="1">
    <citation type="journal article" date="2023" name="G3 (Bethesda)">
        <title>Genome assembly and association tests identify interacting loci associated with vigor, precocity, and sex in interspecific pistachio rootstocks.</title>
        <authorList>
            <person name="Palmer W."/>
            <person name="Jacygrad E."/>
            <person name="Sagayaradj S."/>
            <person name="Cavanaugh K."/>
            <person name="Han R."/>
            <person name="Bertier L."/>
            <person name="Beede B."/>
            <person name="Kafkas S."/>
            <person name="Golino D."/>
            <person name="Preece J."/>
            <person name="Michelmore R."/>
        </authorList>
    </citation>
    <scope>NUCLEOTIDE SEQUENCE [LARGE SCALE GENOMIC DNA]</scope>
</reference>
<keyword evidence="2" id="KW-1185">Reference proteome</keyword>
<proteinExistence type="predicted"/>
<organism evidence="1 2">
    <name type="scientific">Pistacia atlantica</name>
    <dbReference type="NCBI Taxonomy" id="434234"/>
    <lineage>
        <taxon>Eukaryota</taxon>
        <taxon>Viridiplantae</taxon>
        <taxon>Streptophyta</taxon>
        <taxon>Embryophyta</taxon>
        <taxon>Tracheophyta</taxon>
        <taxon>Spermatophyta</taxon>
        <taxon>Magnoliopsida</taxon>
        <taxon>eudicotyledons</taxon>
        <taxon>Gunneridae</taxon>
        <taxon>Pentapetalae</taxon>
        <taxon>rosids</taxon>
        <taxon>malvids</taxon>
        <taxon>Sapindales</taxon>
        <taxon>Anacardiaceae</taxon>
        <taxon>Pistacia</taxon>
    </lineage>
</organism>
<comment type="caution">
    <text evidence="1">The sequence shown here is derived from an EMBL/GenBank/DDBJ whole genome shotgun (WGS) entry which is preliminary data.</text>
</comment>
<dbReference type="Proteomes" id="UP001164250">
    <property type="component" value="Chromosome 4"/>
</dbReference>
<dbReference type="EMBL" id="CM047900">
    <property type="protein sequence ID" value="KAJ0099584.1"/>
    <property type="molecule type" value="Genomic_DNA"/>
</dbReference>
<accession>A0ACC1BKP9</accession>
<name>A0ACC1BKP9_9ROSI</name>